<reference evidence="4 5" key="1">
    <citation type="journal article" date="2011" name="J. Bacteriol.">
        <title>Complete genome sequence of the cellulose-degrading bacterium Cellulosilyticum lentocellum.</title>
        <authorList>
            <consortium name="US DOE Joint Genome Institute"/>
            <person name="Miller D.A."/>
            <person name="Suen G."/>
            <person name="Bruce D."/>
            <person name="Copeland A."/>
            <person name="Cheng J.F."/>
            <person name="Detter C."/>
            <person name="Goodwin L.A."/>
            <person name="Han C.S."/>
            <person name="Hauser L.J."/>
            <person name="Land M.L."/>
            <person name="Lapidus A."/>
            <person name="Lucas S."/>
            <person name="Meincke L."/>
            <person name="Pitluck S."/>
            <person name="Tapia R."/>
            <person name="Teshima H."/>
            <person name="Woyke T."/>
            <person name="Fox B.G."/>
            <person name="Angert E.R."/>
            <person name="Currie C.R."/>
        </authorList>
    </citation>
    <scope>NUCLEOTIDE SEQUENCE [LARGE SCALE GENOMIC DNA]</scope>
    <source>
        <strain evidence="5">ATCC 49066 / DSM 5427 / NCIMB 11756 / RHM5</strain>
    </source>
</reference>
<dbReference type="EMBL" id="CP002582">
    <property type="protein sequence ID" value="ADZ84478.1"/>
    <property type="molecule type" value="Genomic_DNA"/>
</dbReference>
<dbReference type="STRING" id="642492.Clole_2779"/>
<keyword evidence="2" id="KW-0808">Transferase</keyword>
<keyword evidence="5" id="KW-1185">Reference proteome</keyword>
<name>F2JK63_CELLD</name>
<dbReference type="Proteomes" id="UP000008467">
    <property type="component" value="Chromosome"/>
</dbReference>
<sequence length="204" mass="23913">MKRNIILSLFDLTGNWSRPYRENGFEVIQVELQMGIDILDWKYQLIPKERVYGILAACPCTDFSLSGARHFARKDADGTTEKSIELVKKTIEIVEYFKPKFWVIENPMSRIHKLNPELGEVKFKFNPCDFAGYLEGEEQDENRYNKMTWLWGEFNTPATKRIEPFFKESPMWTRTSATGKKFRNANDRSATPMGFAWAFYEANH</sequence>
<dbReference type="GO" id="GO:0009307">
    <property type="term" value="P:DNA restriction-modification system"/>
    <property type="evidence" value="ECO:0007669"/>
    <property type="project" value="UniProtKB-KW"/>
</dbReference>
<keyword evidence="1 4" id="KW-0489">Methyltransferase</keyword>
<evidence type="ECO:0000256" key="3">
    <source>
        <dbReference type="ARBA" id="ARBA00022747"/>
    </source>
</evidence>
<dbReference type="InterPro" id="IPR001525">
    <property type="entry name" value="C5_MeTfrase"/>
</dbReference>
<gene>
    <name evidence="4" type="ordered locus">Clole_2779</name>
</gene>
<dbReference type="HOGENOM" id="CLU_1464261_0_0_9"/>
<dbReference type="RefSeq" id="WP_013657766.1">
    <property type="nucleotide sequence ID" value="NC_015275.1"/>
</dbReference>
<dbReference type="Gene3D" id="3.40.50.150">
    <property type="entry name" value="Vaccinia Virus protein VP39"/>
    <property type="match status" value="1"/>
</dbReference>
<dbReference type="eggNOG" id="ENOG5032TAP">
    <property type="taxonomic scope" value="Bacteria"/>
</dbReference>
<dbReference type="GO" id="GO:0032259">
    <property type="term" value="P:methylation"/>
    <property type="evidence" value="ECO:0007669"/>
    <property type="project" value="UniProtKB-KW"/>
</dbReference>
<evidence type="ECO:0000256" key="1">
    <source>
        <dbReference type="ARBA" id="ARBA00022603"/>
    </source>
</evidence>
<protein>
    <submittedName>
        <fullName evidence="4">C-5 cytosine-specific DNA methylase</fullName>
    </submittedName>
</protein>
<proteinExistence type="predicted"/>
<organism evidence="4 5">
    <name type="scientific">Cellulosilyticum lentocellum (strain ATCC 49066 / DSM 5427 / NCIMB 11756 / RHM5)</name>
    <name type="common">Clostridium lentocellum</name>
    <dbReference type="NCBI Taxonomy" id="642492"/>
    <lineage>
        <taxon>Bacteria</taxon>
        <taxon>Bacillati</taxon>
        <taxon>Bacillota</taxon>
        <taxon>Clostridia</taxon>
        <taxon>Lachnospirales</taxon>
        <taxon>Cellulosilyticaceae</taxon>
        <taxon>Cellulosilyticum</taxon>
    </lineage>
</organism>
<dbReference type="KEGG" id="cle:Clole_2779"/>
<evidence type="ECO:0000313" key="5">
    <source>
        <dbReference type="Proteomes" id="UP000008467"/>
    </source>
</evidence>
<accession>F2JK63</accession>
<dbReference type="AlphaFoldDB" id="F2JK63"/>
<dbReference type="SUPFAM" id="SSF53335">
    <property type="entry name" value="S-adenosyl-L-methionine-dependent methyltransferases"/>
    <property type="match status" value="1"/>
</dbReference>
<dbReference type="InterPro" id="IPR029063">
    <property type="entry name" value="SAM-dependent_MTases_sf"/>
</dbReference>
<dbReference type="Pfam" id="PF00145">
    <property type="entry name" value="DNA_methylase"/>
    <property type="match status" value="1"/>
</dbReference>
<evidence type="ECO:0000313" key="4">
    <source>
        <dbReference type="EMBL" id="ADZ84478.1"/>
    </source>
</evidence>
<keyword evidence="3" id="KW-0680">Restriction system</keyword>
<dbReference type="GO" id="GO:0008168">
    <property type="term" value="F:methyltransferase activity"/>
    <property type="evidence" value="ECO:0007669"/>
    <property type="project" value="UniProtKB-KW"/>
</dbReference>
<evidence type="ECO:0000256" key="2">
    <source>
        <dbReference type="ARBA" id="ARBA00022679"/>
    </source>
</evidence>